<dbReference type="InterPro" id="IPR016192">
    <property type="entry name" value="APOBEC/CMP_deaminase_Zn-bd"/>
</dbReference>
<comment type="cofactor">
    <cofactor evidence="8">
        <name>Zn(2+)</name>
        <dbReference type="ChEBI" id="CHEBI:29105"/>
    </cofactor>
    <text evidence="8">Binds 1 zinc ion per subunit.</text>
</comment>
<proteinExistence type="inferred from homology"/>
<protein>
    <recommendedName>
        <fullName evidence="8">tRNA-specific adenosine deaminase</fullName>
        <ecNumber evidence="8">3.5.4.33</ecNumber>
    </recommendedName>
</protein>
<comment type="catalytic activity">
    <reaction evidence="7 8">
        <text>adenosine(34) in tRNA + H2O + H(+) = inosine(34) in tRNA + NH4(+)</text>
        <dbReference type="Rhea" id="RHEA:43168"/>
        <dbReference type="Rhea" id="RHEA-COMP:10373"/>
        <dbReference type="Rhea" id="RHEA-COMP:10374"/>
        <dbReference type="ChEBI" id="CHEBI:15377"/>
        <dbReference type="ChEBI" id="CHEBI:15378"/>
        <dbReference type="ChEBI" id="CHEBI:28938"/>
        <dbReference type="ChEBI" id="CHEBI:74411"/>
        <dbReference type="ChEBI" id="CHEBI:82852"/>
        <dbReference type="EC" id="3.5.4.33"/>
    </reaction>
</comment>
<evidence type="ECO:0000256" key="2">
    <source>
        <dbReference type="ARBA" id="ARBA00011738"/>
    </source>
</evidence>
<dbReference type="EC" id="3.5.4.33" evidence="8"/>
<comment type="function">
    <text evidence="8">Catalyzes the deamination of adenosine to inosine at the wobble position 34 of tRNA(Arg2).</text>
</comment>
<keyword evidence="4 8" id="KW-0479">Metal-binding</keyword>
<dbReference type="RefSeq" id="WP_074204047.1">
    <property type="nucleotide sequence ID" value="NZ_FSQW01000001.1"/>
</dbReference>
<dbReference type="Gene3D" id="3.40.140.10">
    <property type="entry name" value="Cytidine Deaminase, domain 2"/>
    <property type="match status" value="1"/>
</dbReference>
<dbReference type="SUPFAM" id="SSF53927">
    <property type="entry name" value="Cytidine deaminase-like"/>
    <property type="match status" value="1"/>
</dbReference>
<dbReference type="InterPro" id="IPR016193">
    <property type="entry name" value="Cytidine_deaminase-like"/>
</dbReference>
<dbReference type="GO" id="GO:0008270">
    <property type="term" value="F:zinc ion binding"/>
    <property type="evidence" value="ECO:0007669"/>
    <property type="project" value="UniProtKB-UniRule"/>
</dbReference>
<dbReference type="STRING" id="1123272.SAMN02745824_1073"/>
<feature type="binding site" evidence="8">
    <location>
        <position position="85"/>
    </location>
    <ligand>
        <name>Zn(2+)</name>
        <dbReference type="ChEBI" id="CHEBI:29105"/>
        <note>catalytic</note>
    </ligand>
</feature>
<comment type="similarity">
    <text evidence="1">Belongs to the cytidine and deoxycytidylate deaminase family. ADAT2 subfamily.</text>
</comment>
<reference evidence="11" key="1">
    <citation type="submission" date="2016-11" db="EMBL/GenBank/DDBJ databases">
        <authorList>
            <person name="Varghese N."/>
            <person name="Submissions S."/>
        </authorList>
    </citation>
    <scope>NUCLEOTIDE SEQUENCE [LARGE SCALE GENOMIC DNA]</scope>
    <source>
        <strain evidence="11">DSM 22363</strain>
    </source>
</reference>
<feature type="active site" description="Proton donor" evidence="8">
    <location>
        <position position="57"/>
    </location>
</feature>
<dbReference type="AlphaFoldDB" id="A0A1N6CVD3"/>
<evidence type="ECO:0000259" key="9">
    <source>
        <dbReference type="PROSITE" id="PS51747"/>
    </source>
</evidence>
<evidence type="ECO:0000313" key="10">
    <source>
        <dbReference type="EMBL" id="SIN62462.1"/>
    </source>
</evidence>
<accession>A0A1N6CVD3</accession>
<evidence type="ECO:0000256" key="5">
    <source>
        <dbReference type="ARBA" id="ARBA00022801"/>
    </source>
</evidence>
<dbReference type="GO" id="GO:0002100">
    <property type="term" value="P:tRNA wobble adenosine to inosine editing"/>
    <property type="evidence" value="ECO:0007669"/>
    <property type="project" value="UniProtKB-UniRule"/>
</dbReference>
<organism evidence="10 11">
    <name type="scientific">Parasphingorhabdus marina DSM 22363</name>
    <dbReference type="NCBI Taxonomy" id="1123272"/>
    <lineage>
        <taxon>Bacteria</taxon>
        <taxon>Pseudomonadati</taxon>
        <taxon>Pseudomonadota</taxon>
        <taxon>Alphaproteobacteria</taxon>
        <taxon>Sphingomonadales</taxon>
        <taxon>Sphingomonadaceae</taxon>
        <taxon>Parasphingorhabdus</taxon>
    </lineage>
</organism>
<sequence>MARESFTSYMADALTLAREAEQAGEVPVGAVVVRRGEIVGRGHNLTRTGHDPSAHAEIVAIRAAARTLGTDRLEDCDLWVTLEPCGMCAGAIAHARIRRLYYGASDPKGGAVESGVRFFNADTCHHRPEIYGGLEEKASALLLTDFFASRRD</sequence>
<name>A0A1N6CVD3_9SPHN</name>
<dbReference type="Proteomes" id="UP000185192">
    <property type="component" value="Unassembled WGS sequence"/>
</dbReference>
<evidence type="ECO:0000256" key="3">
    <source>
        <dbReference type="ARBA" id="ARBA00022694"/>
    </source>
</evidence>
<evidence type="ECO:0000256" key="8">
    <source>
        <dbReference type="HAMAP-Rule" id="MF_00972"/>
    </source>
</evidence>
<keyword evidence="11" id="KW-1185">Reference proteome</keyword>
<keyword evidence="3 8" id="KW-0819">tRNA processing</keyword>
<dbReference type="InterPro" id="IPR028883">
    <property type="entry name" value="tRNA_aden_deaminase"/>
</dbReference>
<dbReference type="PROSITE" id="PS00903">
    <property type="entry name" value="CYT_DCMP_DEAMINASES_1"/>
    <property type="match status" value="1"/>
</dbReference>
<feature type="domain" description="CMP/dCMP-type deaminase" evidence="9">
    <location>
        <begin position="4"/>
        <end position="113"/>
    </location>
</feature>
<evidence type="ECO:0000313" key="11">
    <source>
        <dbReference type="Proteomes" id="UP000185192"/>
    </source>
</evidence>
<dbReference type="EMBL" id="FSQW01000001">
    <property type="protein sequence ID" value="SIN62462.1"/>
    <property type="molecule type" value="Genomic_DNA"/>
</dbReference>
<dbReference type="PANTHER" id="PTHR11079:SF202">
    <property type="entry name" value="TRNA-SPECIFIC ADENOSINE DEAMINASE"/>
    <property type="match status" value="1"/>
</dbReference>
<evidence type="ECO:0000256" key="1">
    <source>
        <dbReference type="ARBA" id="ARBA00010669"/>
    </source>
</evidence>
<dbReference type="PROSITE" id="PS51747">
    <property type="entry name" value="CYT_DCMP_DEAMINASES_2"/>
    <property type="match status" value="1"/>
</dbReference>
<dbReference type="GO" id="GO:0052717">
    <property type="term" value="F:tRNA-specific adenosine-34 deaminase activity"/>
    <property type="evidence" value="ECO:0007669"/>
    <property type="project" value="UniProtKB-UniRule"/>
</dbReference>
<comment type="subunit">
    <text evidence="2 8">Homodimer.</text>
</comment>
<keyword evidence="6 8" id="KW-0862">Zinc</keyword>
<gene>
    <name evidence="8" type="primary">tadA</name>
    <name evidence="10" type="ORF">SAMN02745824_1073</name>
</gene>
<evidence type="ECO:0000256" key="7">
    <source>
        <dbReference type="ARBA" id="ARBA00048045"/>
    </source>
</evidence>
<evidence type="ECO:0000256" key="6">
    <source>
        <dbReference type="ARBA" id="ARBA00022833"/>
    </source>
</evidence>
<dbReference type="HAMAP" id="MF_00972">
    <property type="entry name" value="tRNA_aden_deaminase"/>
    <property type="match status" value="1"/>
</dbReference>
<dbReference type="CDD" id="cd01285">
    <property type="entry name" value="nucleoside_deaminase"/>
    <property type="match status" value="1"/>
</dbReference>
<dbReference type="InterPro" id="IPR002125">
    <property type="entry name" value="CMP_dCMP_dom"/>
</dbReference>
<evidence type="ECO:0000256" key="4">
    <source>
        <dbReference type="ARBA" id="ARBA00022723"/>
    </source>
</evidence>
<feature type="binding site" evidence="8">
    <location>
        <position position="55"/>
    </location>
    <ligand>
        <name>Zn(2+)</name>
        <dbReference type="ChEBI" id="CHEBI:29105"/>
        <note>catalytic</note>
    </ligand>
</feature>
<dbReference type="Pfam" id="PF00383">
    <property type="entry name" value="dCMP_cyt_deam_1"/>
    <property type="match status" value="1"/>
</dbReference>
<feature type="binding site" evidence="8">
    <location>
        <position position="88"/>
    </location>
    <ligand>
        <name>Zn(2+)</name>
        <dbReference type="ChEBI" id="CHEBI:29105"/>
        <note>catalytic</note>
    </ligand>
</feature>
<dbReference type="PANTHER" id="PTHR11079">
    <property type="entry name" value="CYTOSINE DEAMINASE FAMILY MEMBER"/>
    <property type="match status" value="1"/>
</dbReference>
<keyword evidence="5 8" id="KW-0378">Hydrolase</keyword>